<dbReference type="Proteomes" id="UP000623842">
    <property type="component" value="Unassembled WGS sequence"/>
</dbReference>
<dbReference type="RefSeq" id="WP_189774982.1">
    <property type="nucleotide sequence ID" value="NZ_BNCK01000018.1"/>
</dbReference>
<organism evidence="3 4">
    <name type="scientific">Thalassotalea marina</name>
    <dbReference type="NCBI Taxonomy" id="1673741"/>
    <lineage>
        <taxon>Bacteria</taxon>
        <taxon>Pseudomonadati</taxon>
        <taxon>Pseudomonadota</taxon>
        <taxon>Gammaproteobacteria</taxon>
        <taxon>Alteromonadales</taxon>
        <taxon>Colwelliaceae</taxon>
        <taxon>Thalassotalea</taxon>
    </lineage>
</organism>
<gene>
    <name evidence="3" type="ORF">GCM10017161_42650</name>
</gene>
<keyword evidence="2" id="KW-1133">Transmembrane helix</keyword>
<evidence type="ECO:0000256" key="1">
    <source>
        <dbReference type="SAM" id="Coils"/>
    </source>
</evidence>
<dbReference type="AlphaFoldDB" id="A0A919EQQ2"/>
<accession>A0A919EQQ2</accession>
<keyword evidence="2" id="KW-0472">Membrane</keyword>
<proteinExistence type="predicted"/>
<keyword evidence="1" id="KW-0175">Coiled coil</keyword>
<comment type="caution">
    <text evidence="3">The sequence shown here is derived from an EMBL/GenBank/DDBJ whole genome shotgun (WGS) entry which is preliminary data.</text>
</comment>
<reference evidence="3" key="2">
    <citation type="submission" date="2020-09" db="EMBL/GenBank/DDBJ databases">
        <authorList>
            <person name="Sun Q."/>
            <person name="Kim S."/>
        </authorList>
    </citation>
    <scope>NUCLEOTIDE SEQUENCE</scope>
    <source>
        <strain evidence="3">KCTC 42731</strain>
    </source>
</reference>
<keyword evidence="4" id="KW-1185">Reference proteome</keyword>
<sequence length="201" mass="22799">MSKEQLELHAAELELKRLKLEVSELEKPFYLKYQFLSIFTPVLIALIPFLTVGVQAYFDSTKRKLEQTKQSLVAETQALSEKNLQLKQDIEQLSKTSLAYLNQLSSQHQDYTQQMANITGKLNDEIKKDSQQQLDAKEKSLLSLDQQVSLSIKSSSQEHLQQVNSLNENFAAELSIIKKQLNQMSTISATPVVSENVAKLN</sequence>
<evidence type="ECO:0000313" key="3">
    <source>
        <dbReference type="EMBL" id="GHG08362.1"/>
    </source>
</evidence>
<protein>
    <submittedName>
        <fullName evidence="3">Uncharacterized protein</fullName>
    </submittedName>
</protein>
<reference evidence="3" key="1">
    <citation type="journal article" date="2014" name="Int. J. Syst. Evol. Microbiol.">
        <title>Complete genome sequence of Corynebacterium casei LMG S-19264T (=DSM 44701T), isolated from a smear-ripened cheese.</title>
        <authorList>
            <consortium name="US DOE Joint Genome Institute (JGI-PGF)"/>
            <person name="Walter F."/>
            <person name="Albersmeier A."/>
            <person name="Kalinowski J."/>
            <person name="Ruckert C."/>
        </authorList>
    </citation>
    <scope>NUCLEOTIDE SEQUENCE</scope>
    <source>
        <strain evidence="3">KCTC 42731</strain>
    </source>
</reference>
<dbReference type="EMBL" id="BNCK01000018">
    <property type="protein sequence ID" value="GHG08362.1"/>
    <property type="molecule type" value="Genomic_DNA"/>
</dbReference>
<feature type="transmembrane region" description="Helical" evidence="2">
    <location>
        <begin position="35"/>
        <end position="58"/>
    </location>
</feature>
<evidence type="ECO:0000256" key="2">
    <source>
        <dbReference type="SAM" id="Phobius"/>
    </source>
</evidence>
<name>A0A919EQQ2_9GAMM</name>
<feature type="coiled-coil region" evidence="1">
    <location>
        <begin position="62"/>
        <end position="147"/>
    </location>
</feature>
<evidence type="ECO:0000313" key="4">
    <source>
        <dbReference type="Proteomes" id="UP000623842"/>
    </source>
</evidence>
<feature type="coiled-coil region" evidence="1">
    <location>
        <begin position="1"/>
        <end position="28"/>
    </location>
</feature>
<keyword evidence="2" id="KW-0812">Transmembrane</keyword>